<feature type="signal peptide" evidence="1">
    <location>
        <begin position="1"/>
        <end position="36"/>
    </location>
</feature>
<evidence type="ECO:0000313" key="2">
    <source>
        <dbReference type="EMBL" id="KAK90871.1"/>
    </source>
</evidence>
<dbReference type="STRING" id="35814.BBB42_14955"/>
<dbReference type="EMBL" id="JFZZ01000068">
    <property type="protein sequence ID" value="KAK90871.1"/>
    <property type="molecule type" value="Genomic_DNA"/>
</dbReference>
<protein>
    <submittedName>
        <fullName evidence="2">Putative N-acetyltransferase YedL</fullName>
    </submittedName>
</protein>
<keyword evidence="1" id="KW-0732">Signal</keyword>
<organism evidence="2 3">
    <name type="scientific">Bordetella holmesii CDC-H585-BH</name>
    <dbReference type="NCBI Taxonomy" id="1331206"/>
    <lineage>
        <taxon>Bacteria</taxon>
        <taxon>Pseudomonadati</taxon>
        <taxon>Pseudomonadota</taxon>
        <taxon>Betaproteobacteria</taxon>
        <taxon>Burkholderiales</taxon>
        <taxon>Alcaligenaceae</taxon>
        <taxon>Bordetella</taxon>
    </lineage>
</organism>
<comment type="caution">
    <text evidence="2">The sequence shown here is derived from an EMBL/GenBank/DDBJ whole genome shotgun (WGS) entry which is preliminary data.</text>
</comment>
<dbReference type="RefSeq" id="WP_005015914.1">
    <property type="nucleotide sequence ID" value="NZ_JFZZ01000068.1"/>
</dbReference>
<dbReference type="AlphaFoldDB" id="A0A158M5B2"/>
<evidence type="ECO:0000256" key="1">
    <source>
        <dbReference type="SAM" id="SignalP"/>
    </source>
</evidence>
<dbReference type="PATRIC" id="fig|1331206.3.peg.1855"/>
<gene>
    <name evidence="2" type="ORF">L497_2385</name>
</gene>
<sequence length="149" mass="15618">MPTHPCLDGWSRVVLFRTGCALLACLIMSPASGAHADALSQSVQQWLQQEIQTHAGAEAEPEAGSDAVKSSAPLELRAVYGVGSRLTAEFFASGQVFVARSDAPRLQGSTTMDETSVALLGVRGPCAKLKQASGALIQACILPREASHE</sequence>
<reference evidence="2 3" key="1">
    <citation type="submission" date="2014-03" db="EMBL/GenBank/DDBJ databases">
        <title>Genome sequence of Bordetella holmseii.</title>
        <authorList>
            <person name="Harvill E."/>
            <person name="Goodfield L.L."/>
            <person name="Ivanov Y."/>
            <person name="Meyer J.A."/>
            <person name="Newth C."/>
            <person name="Cassiday P."/>
            <person name="Tondella M.L."/>
            <person name="Liao P."/>
            <person name="Zimmerman J."/>
            <person name="Meert K."/>
            <person name="Wessel D."/>
            <person name="Berger J."/>
            <person name="Dean J.M."/>
            <person name="Holubkov R."/>
            <person name="Burr J."/>
            <person name="Liu T."/>
            <person name="Brinkac L.M."/>
            <person name="Sanka R."/>
            <person name="Kim M."/>
            <person name="Losada L."/>
        </authorList>
    </citation>
    <scope>NUCLEOTIDE SEQUENCE [LARGE SCALE GENOMIC DNA]</scope>
    <source>
        <strain evidence="2 3">CDC-H585-BH</strain>
    </source>
</reference>
<dbReference type="GO" id="GO:0016740">
    <property type="term" value="F:transferase activity"/>
    <property type="evidence" value="ECO:0007669"/>
    <property type="project" value="UniProtKB-KW"/>
</dbReference>
<accession>A0A158M5B2</accession>
<dbReference type="GeneID" id="93118875"/>
<dbReference type="Proteomes" id="UP000026682">
    <property type="component" value="Unassembled WGS sequence"/>
</dbReference>
<name>A0A158M5B2_9BORD</name>
<evidence type="ECO:0000313" key="3">
    <source>
        <dbReference type="Proteomes" id="UP000026682"/>
    </source>
</evidence>
<feature type="chain" id="PRO_5007628603" evidence="1">
    <location>
        <begin position="37"/>
        <end position="149"/>
    </location>
</feature>
<proteinExistence type="predicted"/>
<keyword evidence="2" id="KW-0808">Transferase</keyword>